<proteinExistence type="inferred from homology"/>
<keyword evidence="3" id="KW-0687">Ribonucleoprotein</keyword>
<dbReference type="EMBL" id="FN649727">
    <property type="protein sequence ID" value="CBJ25662.1"/>
    <property type="molecule type" value="Genomic_DNA"/>
</dbReference>
<dbReference type="FunFam" id="3.90.1180.10:FF:000002">
    <property type="entry name" value="60S ribosomal protein L16"/>
    <property type="match status" value="1"/>
</dbReference>
<dbReference type="STRING" id="2880.D7G6W9"/>
<keyword evidence="2 4" id="KW-0689">Ribosomal protein</keyword>
<gene>
    <name evidence="4" type="ORF">Esi_0008_0066</name>
</gene>
<dbReference type="Gene3D" id="3.90.1180.10">
    <property type="entry name" value="Ribosomal protein L13"/>
    <property type="match status" value="1"/>
</dbReference>
<evidence type="ECO:0000256" key="2">
    <source>
        <dbReference type="ARBA" id="ARBA00022980"/>
    </source>
</evidence>
<evidence type="ECO:0000256" key="1">
    <source>
        <dbReference type="ARBA" id="ARBA00006227"/>
    </source>
</evidence>
<dbReference type="HAMAP" id="MF_01366">
    <property type="entry name" value="Ribosomal_uL13"/>
    <property type="match status" value="1"/>
</dbReference>
<dbReference type="SUPFAM" id="SSF52161">
    <property type="entry name" value="Ribosomal protein L13"/>
    <property type="match status" value="1"/>
</dbReference>
<dbReference type="PANTHER" id="PTHR11545:SF3">
    <property type="entry name" value="LARGE RIBOSOMAL SUBUNIT PROTEIN UL13"/>
    <property type="match status" value="1"/>
</dbReference>
<dbReference type="PANTHER" id="PTHR11545">
    <property type="entry name" value="RIBOSOMAL PROTEIN L13"/>
    <property type="match status" value="1"/>
</dbReference>
<dbReference type="GO" id="GO:0006412">
    <property type="term" value="P:translation"/>
    <property type="evidence" value="ECO:0007669"/>
    <property type="project" value="InterPro"/>
</dbReference>
<dbReference type="OrthoDB" id="1882297at2759"/>
<dbReference type="InterPro" id="IPR005755">
    <property type="entry name" value="Ribosomal_uL13_euk/arc"/>
</dbReference>
<dbReference type="InterPro" id="IPR036899">
    <property type="entry name" value="Ribosomal_uL13_sf"/>
</dbReference>
<evidence type="ECO:0000313" key="5">
    <source>
        <dbReference type="Proteomes" id="UP000002630"/>
    </source>
</evidence>
<dbReference type="GO" id="GO:0022625">
    <property type="term" value="C:cytosolic large ribosomal subunit"/>
    <property type="evidence" value="ECO:0007669"/>
    <property type="project" value="TreeGrafter"/>
</dbReference>
<evidence type="ECO:0000313" key="4">
    <source>
        <dbReference type="EMBL" id="CBJ25662.1"/>
    </source>
</evidence>
<dbReference type="NCBIfam" id="TIGR01077">
    <property type="entry name" value="L13_A_E"/>
    <property type="match status" value="1"/>
</dbReference>
<reference evidence="4 5" key="1">
    <citation type="journal article" date="2010" name="Nature">
        <title>The Ectocarpus genome and the independent evolution of multicellularity in brown algae.</title>
        <authorList>
            <person name="Cock J.M."/>
            <person name="Sterck L."/>
            <person name="Rouze P."/>
            <person name="Scornet D."/>
            <person name="Allen A.E."/>
            <person name="Amoutzias G."/>
            <person name="Anthouard V."/>
            <person name="Artiguenave F."/>
            <person name="Aury J.M."/>
            <person name="Badger J.H."/>
            <person name="Beszteri B."/>
            <person name="Billiau K."/>
            <person name="Bonnet E."/>
            <person name="Bothwell J.H."/>
            <person name="Bowler C."/>
            <person name="Boyen C."/>
            <person name="Brownlee C."/>
            <person name="Carrano C.J."/>
            <person name="Charrier B."/>
            <person name="Cho G.Y."/>
            <person name="Coelho S.M."/>
            <person name="Collen J."/>
            <person name="Corre E."/>
            <person name="Da Silva C."/>
            <person name="Delage L."/>
            <person name="Delaroque N."/>
            <person name="Dittami S.M."/>
            <person name="Doulbeau S."/>
            <person name="Elias M."/>
            <person name="Farnham G."/>
            <person name="Gachon C.M."/>
            <person name="Gschloessl B."/>
            <person name="Heesch S."/>
            <person name="Jabbari K."/>
            <person name="Jubin C."/>
            <person name="Kawai H."/>
            <person name="Kimura K."/>
            <person name="Kloareg B."/>
            <person name="Kupper F.C."/>
            <person name="Lang D."/>
            <person name="Le Bail A."/>
            <person name="Leblanc C."/>
            <person name="Lerouge P."/>
            <person name="Lohr M."/>
            <person name="Lopez P.J."/>
            <person name="Martens C."/>
            <person name="Maumus F."/>
            <person name="Michel G."/>
            <person name="Miranda-Saavedra D."/>
            <person name="Morales J."/>
            <person name="Moreau H."/>
            <person name="Motomura T."/>
            <person name="Nagasato C."/>
            <person name="Napoli C.A."/>
            <person name="Nelson D.R."/>
            <person name="Nyvall-Collen P."/>
            <person name="Peters A.F."/>
            <person name="Pommier C."/>
            <person name="Potin P."/>
            <person name="Poulain J."/>
            <person name="Quesneville H."/>
            <person name="Read B."/>
            <person name="Rensing S.A."/>
            <person name="Ritter A."/>
            <person name="Rousvoal S."/>
            <person name="Samanta M."/>
            <person name="Samson G."/>
            <person name="Schroeder D.C."/>
            <person name="Segurens B."/>
            <person name="Strittmatter M."/>
            <person name="Tonon T."/>
            <person name="Tregear J.W."/>
            <person name="Valentin K."/>
            <person name="von Dassow P."/>
            <person name="Yamagishi T."/>
            <person name="Van de Peer Y."/>
            <person name="Wincker P."/>
        </authorList>
    </citation>
    <scope>NUCLEOTIDE SEQUENCE [LARGE SCALE GENOMIC DNA]</scope>
    <source>
        <strain evidence="5">Ec32 / CCAP1310/4</strain>
    </source>
</reference>
<dbReference type="AlphaFoldDB" id="D7G6W9"/>
<dbReference type="EMBL" id="FN649035">
    <property type="protein sequence ID" value="CBJ25662.1"/>
    <property type="molecule type" value="Genomic_DNA"/>
</dbReference>
<dbReference type="InterPro" id="IPR005822">
    <property type="entry name" value="Ribosomal_uL13"/>
</dbReference>
<protein>
    <submittedName>
        <fullName evidence="4">60S ribosomal protein L13a</fullName>
    </submittedName>
</protein>
<dbReference type="OMA" id="TRFNKTH"/>
<dbReference type="Proteomes" id="UP000002630">
    <property type="component" value="Linkage Group LG02"/>
</dbReference>
<organism evidence="4 5">
    <name type="scientific">Ectocarpus siliculosus</name>
    <name type="common">Brown alga</name>
    <name type="synonym">Conferva siliculosa</name>
    <dbReference type="NCBI Taxonomy" id="2880"/>
    <lineage>
        <taxon>Eukaryota</taxon>
        <taxon>Sar</taxon>
        <taxon>Stramenopiles</taxon>
        <taxon>Ochrophyta</taxon>
        <taxon>PX clade</taxon>
        <taxon>Phaeophyceae</taxon>
        <taxon>Ectocarpales</taxon>
        <taxon>Ectocarpaceae</taxon>
        <taxon>Ectocarpus</taxon>
    </lineage>
</organism>
<comment type="similarity">
    <text evidence="1">Belongs to the universal ribosomal protein uL13 family.</text>
</comment>
<dbReference type="GO" id="GO:0003729">
    <property type="term" value="F:mRNA binding"/>
    <property type="evidence" value="ECO:0007669"/>
    <property type="project" value="TreeGrafter"/>
</dbReference>
<dbReference type="FunCoup" id="D7G6W9">
    <property type="interactions" value="418"/>
</dbReference>
<dbReference type="CDD" id="cd00392">
    <property type="entry name" value="Ribosomal_L13"/>
    <property type="match status" value="1"/>
</dbReference>
<accession>D7G6W9</accession>
<dbReference type="Pfam" id="PF00572">
    <property type="entry name" value="Ribosomal_L13"/>
    <property type="match status" value="1"/>
</dbReference>
<dbReference type="GO" id="GO:0017148">
    <property type="term" value="P:negative regulation of translation"/>
    <property type="evidence" value="ECO:0007669"/>
    <property type="project" value="TreeGrafter"/>
</dbReference>
<dbReference type="GO" id="GO:0003735">
    <property type="term" value="F:structural constituent of ribosome"/>
    <property type="evidence" value="ECO:0007669"/>
    <property type="project" value="InterPro"/>
</dbReference>
<dbReference type="Gene3D" id="6.10.250.3250">
    <property type="match status" value="1"/>
</dbReference>
<evidence type="ECO:0000256" key="3">
    <source>
        <dbReference type="ARBA" id="ARBA00023274"/>
    </source>
</evidence>
<name>D7G6W9_ECTSI</name>
<dbReference type="eggNOG" id="KOG3204">
    <property type="taxonomic scope" value="Eukaryota"/>
</dbReference>
<sequence length="198" mass="22399">MFEAPVTVDGRGHLLGRLASVVAKELLGGQKVVVVRCEQITISGSLVRNKVKYMQYKKKRHNTNPKRGPYHFRSPARIFWRTVRGMLPRKTARGEEALARLSCFEGIPAPYDKKKRMVVPNALQVIRMAPGRRFCVLGRLSEEVGWPHAELIKRLEAQRKIKSEAYYVDKKAAKQLKDKATAEANLAAVAPVLEEYGF</sequence>
<dbReference type="InParanoid" id="D7G6W9"/>
<keyword evidence="5" id="KW-1185">Reference proteome</keyword>